<comment type="caution">
    <text evidence="14">The sequence shown here is derived from an EMBL/GenBank/DDBJ whole genome shotgun (WGS) entry which is preliminary data.</text>
</comment>
<evidence type="ECO:0000256" key="1">
    <source>
        <dbReference type="ARBA" id="ARBA00004771"/>
    </source>
</evidence>
<reference evidence="14 15" key="1">
    <citation type="submission" date="2020-05" db="EMBL/GenBank/DDBJ databases">
        <title>Draft genome sequence of Mycobacterium hippocampi DL, isolated from European seabass, Dicentrarchus labrax, reared in fish farms.</title>
        <authorList>
            <person name="Stathopoulou P."/>
            <person name="Asimakis E."/>
            <person name="Tzokas K."/>
            <person name="Batargias C."/>
            <person name="Tsiamis G."/>
        </authorList>
    </citation>
    <scope>NUCLEOTIDE SEQUENCE [LARGE SCALE GENOMIC DNA]</scope>
    <source>
        <strain evidence="14 15">DL</strain>
    </source>
</reference>
<comment type="pathway">
    <text evidence="2">Lipid metabolism.</text>
</comment>
<dbReference type="GO" id="GO:0051701">
    <property type="term" value="P:biological process involved in interaction with host"/>
    <property type="evidence" value="ECO:0007669"/>
    <property type="project" value="TreeGrafter"/>
</dbReference>
<dbReference type="GO" id="GO:0004144">
    <property type="term" value="F:diacylglycerol O-acyltransferase activity"/>
    <property type="evidence" value="ECO:0007669"/>
    <property type="project" value="UniProtKB-EC"/>
</dbReference>
<dbReference type="InterPro" id="IPR014292">
    <property type="entry name" value="Acyl_transf_WS/DGAT"/>
</dbReference>
<evidence type="ECO:0000256" key="3">
    <source>
        <dbReference type="ARBA" id="ARBA00009587"/>
    </source>
</evidence>
<comment type="pathway">
    <text evidence="1 11">Glycerolipid metabolism; triacylglycerol biosynthesis.</text>
</comment>
<keyword evidence="9 11" id="KW-0012">Acyltransferase</keyword>
<dbReference type="InterPro" id="IPR009721">
    <property type="entry name" value="O-acyltransferase_WSD1_C"/>
</dbReference>
<accession>A0A850Q1Y4</accession>
<dbReference type="AlphaFoldDB" id="A0A850Q1Y4"/>
<dbReference type="EMBL" id="JABFYL010000050">
    <property type="protein sequence ID" value="NVN54084.1"/>
    <property type="molecule type" value="Genomic_DNA"/>
</dbReference>
<keyword evidence="15" id="KW-1185">Reference proteome</keyword>
<protein>
    <recommendedName>
        <fullName evidence="4 11">Diacylglycerol O-acyltransferase</fullName>
        <ecNumber evidence="4 11">2.3.1.20</ecNumber>
    </recommendedName>
</protein>
<evidence type="ECO:0000256" key="8">
    <source>
        <dbReference type="ARBA" id="ARBA00023098"/>
    </source>
</evidence>
<evidence type="ECO:0000256" key="7">
    <source>
        <dbReference type="ARBA" id="ARBA00022798"/>
    </source>
</evidence>
<feature type="domain" description="O-acyltransferase WSD1 C-terminal" evidence="13">
    <location>
        <begin position="353"/>
        <end position="500"/>
    </location>
</feature>
<dbReference type="GO" id="GO:0001666">
    <property type="term" value="P:response to hypoxia"/>
    <property type="evidence" value="ECO:0007669"/>
    <property type="project" value="TreeGrafter"/>
</dbReference>
<dbReference type="Pfam" id="PF03007">
    <property type="entry name" value="WS_DGAT_cat"/>
    <property type="match status" value="1"/>
</dbReference>
<comment type="catalytic activity">
    <reaction evidence="10 11">
        <text>an acyl-CoA + a 1,2-diacyl-sn-glycerol = a triacyl-sn-glycerol + CoA</text>
        <dbReference type="Rhea" id="RHEA:10868"/>
        <dbReference type="ChEBI" id="CHEBI:17815"/>
        <dbReference type="ChEBI" id="CHEBI:57287"/>
        <dbReference type="ChEBI" id="CHEBI:58342"/>
        <dbReference type="ChEBI" id="CHEBI:64615"/>
        <dbReference type="EC" id="2.3.1.20"/>
    </reaction>
</comment>
<dbReference type="PANTHER" id="PTHR31650">
    <property type="entry name" value="O-ACYLTRANSFERASE (WSD1-LIKE) FAMILY PROTEIN"/>
    <property type="match status" value="1"/>
</dbReference>
<evidence type="ECO:0000256" key="9">
    <source>
        <dbReference type="ARBA" id="ARBA00023315"/>
    </source>
</evidence>
<name>A0A850Q1Y4_9MYCO</name>
<organism evidence="14 15">
    <name type="scientific">Mycolicibacterium hippocampi</name>
    <dbReference type="NCBI Taxonomy" id="659824"/>
    <lineage>
        <taxon>Bacteria</taxon>
        <taxon>Bacillati</taxon>
        <taxon>Actinomycetota</taxon>
        <taxon>Actinomycetes</taxon>
        <taxon>Mycobacteriales</taxon>
        <taxon>Mycobacteriaceae</taxon>
        <taxon>Mycolicibacterium</taxon>
    </lineage>
</organism>
<evidence type="ECO:0000256" key="5">
    <source>
        <dbReference type="ARBA" id="ARBA00022516"/>
    </source>
</evidence>
<feature type="domain" description="O-acyltransferase WSD1-like N-terminal" evidence="12">
    <location>
        <begin position="51"/>
        <end position="313"/>
    </location>
</feature>
<evidence type="ECO:0000256" key="2">
    <source>
        <dbReference type="ARBA" id="ARBA00005189"/>
    </source>
</evidence>
<keyword evidence="5 11" id="KW-0444">Lipid biosynthesis</keyword>
<keyword evidence="6 11" id="KW-0808">Transferase</keyword>
<dbReference type="GO" id="GO:0019432">
    <property type="term" value="P:triglyceride biosynthetic process"/>
    <property type="evidence" value="ECO:0007669"/>
    <property type="project" value="UniProtKB-UniPathway"/>
</dbReference>
<dbReference type="InterPro" id="IPR045034">
    <property type="entry name" value="O-acyltransferase_WSD1-like"/>
</dbReference>
<proteinExistence type="inferred from homology"/>
<evidence type="ECO:0000259" key="12">
    <source>
        <dbReference type="Pfam" id="PF03007"/>
    </source>
</evidence>
<dbReference type="EC" id="2.3.1.20" evidence="4 11"/>
<keyword evidence="7 11" id="KW-0319">Glycerol metabolism</keyword>
<gene>
    <name evidence="14" type="ORF">HLY00_3181</name>
</gene>
<dbReference type="SUPFAM" id="SSF52777">
    <property type="entry name" value="CoA-dependent acyltransferases"/>
    <property type="match status" value="1"/>
</dbReference>
<evidence type="ECO:0000313" key="15">
    <source>
        <dbReference type="Proteomes" id="UP000570517"/>
    </source>
</evidence>
<dbReference type="Pfam" id="PF06974">
    <property type="entry name" value="WS_DGAT_C"/>
    <property type="match status" value="1"/>
</dbReference>
<dbReference type="GO" id="GO:0006071">
    <property type="term" value="P:glycerol metabolic process"/>
    <property type="evidence" value="ECO:0007669"/>
    <property type="project" value="UniProtKB-KW"/>
</dbReference>
<evidence type="ECO:0000256" key="4">
    <source>
        <dbReference type="ARBA" id="ARBA00013244"/>
    </source>
</evidence>
<evidence type="ECO:0000313" key="14">
    <source>
        <dbReference type="EMBL" id="NVN54084.1"/>
    </source>
</evidence>
<keyword evidence="8 11" id="KW-0443">Lipid metabolism</keyword>
<sequence>MAVAIVATRGVSLGEDTLCGAKPLWNGYQDHGLRLGVRRWVEANGVKVKRLNGVDAMMLYSETPEIHMHTLKIGVLDVSEVEGYDFDLFRAVAGARLHALAPLRYQLIDIPLKFHHPMWVQNAEIDLDYHLRRARVAAPGGRRELDQLIGEIAGTPLDRRYPLWEMYIAEGLADNRIAIIHKVHHVLADGVASANQLAMALQPHEPQVSGALAAPDAATRTPASLLKAAGRDHVRLIRRLPRLMNETATGVARVRRKARERGRNPDLARNFAPPATFINHVVTPGRRFATAPLALADVKETAKHLGVTLNDIVLATAAGALRQLLLRYDNKADFPLIAGVPVSVNTSPQRLTGNEFTYMTPSLPVHVDDPLERVRLTAMATSIAKENHQLLGPTLIPSWLSYLPPAVTPGIFRTQARRVESASVMNLTISNVPGPRQRGVIEGATVDEIYSVGPIVAGSGMNITVWSYVDQLSISVLTDDRTLDDPHEVTDAMIESFVTIRGAAGLSEALTPITTALPLAPANHLRH</sequence>
<evidence type="ECO:0000256" key="11">
    <source>
        <dbReference type="RuleBase" id="RU361241"/>
    </source>
</evidence>
<evidence type="ECO:0000256" key="6">
    <source>
        <dbReference type="ARBA" id="ARBA00022679"/>
    </source>
</evidence>
<dbReference type="PANTHER" id="PTHR31650:SF1">
    <property type="entry name" value="WAX ESTER SYNTHASE_DIACYLGLYCEROL ACYLTRANSFERASE 4-RELATED"/>
    <property type="match status" value="1"/>
</dbReference>
<evidence type="ECO:0000256" key="10">
    <source>
        <dbReference type="ARBA" id="ARBA00048109"/>
    </source>
</evidence>
<dbReference type="GO" id="GO:0071731">
    <property type="term" value="P:response to nitric oxide"/>
    <property type="evidence" value="ECO:0007669"/>
    <property type="project" value="TreeGrafter"/>
</dbReference>
<comment type="similarity">
    <text evidence="3 11">Belongs to the long-chain O-acyltransferase family.</text>
</comment>
<evidence type="ECO:0000259" key="13">
    <source>
        <dbReference type="Pfam" id="PF06974"/>
    </source>
</evidence>
<dbReference type="GO" id="GO:0005886">
    <property type="term" value="C:plasma membrane"/>
    <property type="evidence" value="ECO:0007669"/>
    <property type="project" value="TreeGrafter"/>
</dbReference>
<dbReference type="InterPro" id="IPR004255">
    <property type="entry name" value="O-acyltransferase_WSD1_N"/>
</dbReference>
<dbReference type="UniPathway" id="UPA00282"/>
<dbReference type="NCBIfam" id="TIGR02946">
    <property type="entry name" value="acyl_WS_DGAT"/>
    <property type="match status" value="1"/>
</dbReference>
<dbReference type="Proteomes" id="UP000570517">
    <property type="component" value="Unassembled WGS sequence"/>
</dbReference>